<protein>
    <submittedName>
        <fullName evidence="3">DUF1648 domain-containing protein</fullName>
    </submittedName>
</protein>
<dbReference type="AlphaFoldDB" id="A0A4V0Z087"/>
<feature type="transmembrane region" description="Helical" evidence="1">
    <location>
        <begin position="204"/>
        <end position="225"/>
    </location>
</feature>
<organism evidence="3 4">
    <name type="scientific">Ktedonosporobacter rubrisoli</name>
    <dbReference type="NCBI Taxonomy" id="2509675"/>
    <lineage>
        <taxon>Bacteria</taxon>
        <taxon>Bacillati</taxon>
        <taxon>Chloroflexota</taxon>
        <taxon>Ktedonobacteria</taxon>
        <taxon>Ktedonobacterales</taxon>
        <taxon>Ktedonosporobacteraceae</taxon>
        <taxon>Ktedonosporobacter</taxon>
    </lineage>
</organism>
<dbReference type="KEGG" id="kbs:EPA93_42865"/>
<dbReference type="RefSeq" id="WP_129893430.1">
    <property type="nucleotide sequence ID" value="NZ_CP035758.1"/>
</dbReference>
<dbReference type="InterPro" id="IPR026272">
    <property type="entry name" value="SdpI"/>
</dbReference>
<dbReference type="OrthoDB" id="9808690at2"/>
<dbReference type="EMBL" id="CP035758">
    <property type="protein sequence ID" value="QBD82361.1"/>
    <property type="molecule type" value="Genomic_DNA"/>
</dbReference>
<sequence>MQPLLGNNGRGRRNSLFTRQLGRFILVVIALQVFAALATYPFLPAQIPSHWNIVGQIDGYMPKATSAIFFPSLSIGLCILALLSQIAITRYSADTPNLIRRVPGPLLAGLILFLFVLQLTTLAIALGIPLDMSFVICLTLSLFYIVLGNYMGKLRRNAWIGIRTPWTLASETVWERTHRLGGWAFVAVGLLGLIVSFVPVLRLWAMIGPLLLLGIGLYAYSYIVYRRVGMPV</sequence>
<accession>A0A4V0Z087</accession>
<proteinExistence type="predicted"/>
<gene>
    <name evidence="3" type="ORF">EPA93_42865</name>
</gene>
<evidence type="ECO:0000313" key="4">
    <source>
        <dbReference type="Proteomes" id="UP000290365"/>
    </source>
</evidence>
<keyword evidence="1" id="KW-1133">Transmembrane helix</keyword>
<dbReference type="Proteomes" id="UP000290365">
    <property type="component" value="Chromosome"/>
</dbReference>
<feature type="domain" description="DUF1648" evidence="2">
    <location>
        <begin position="28"/>
        <end position="73"/>
    </location>
</feature>
<keyword evidence="1" id="KW-0812">Transmembrane</keyword>
<evidence type="ECO:0000256" key="1">
    <source>
        <dbReference type="SAM" id="Phobius"/>
    </source>
</evidence>
<feature type="transmembrane region" description="Helical" evidence="1">
    <location>
        <begin position="63"/>
        <end position="83"/>
    </location>
</feature>
<dbReference type="InterPro" id="IPR025962">
    <property type="entry name" value="SdpI/YhfL"/>
</dbReference>
<name>A0A4V0Z087_KTERU</name>
<keyword evidence="1" id="KW-0472">Membrane</keyword>
<keyword evidence="4" id="KW-1185">Reference proteome</keyword>
<evidence type="ECO:0000259" key="2">
    <source>
        <dbReference type="Pfam" id="PF07853"/>
    </source>
</evidence>
<dbReference type="Pfam" id="PF13630">
    <property type="entry name" value="SdpI"/>
    <property type="match status" value="1"/>
</dbReference>
<feature type="transmembrane region" description="Helical" evidence="1">
    <location>
        <begin position="104"/>
        <end position="126"/>
    </location>
</feature>
<dbReference type="InterPro" id="IPR012867">
    <property type="entry name" value="DUF1648"/>
</dbReference>
<feature type="transmembrane region" description="Helical" evidence="1">
    <location>
        <begin position="180"/>
        <end position="198"/>
    </location>
</feature>
<feature type="transmembrane region" description="Helical" evidence="1">
    <location>
        <begin position="132"/>
        <end position="150"/>
    </location>
</feature>
<feature type="transmembrane region" description="Helical" evidence="1">
    <location>
        <begin position="21"/>
        <end position="43"/>
    </location>
</feature>
<dbReference type="PANTHER" id="PTHR37810">
    <property type="entry name" value="IMMUNITY PROTEIN SDPI"/>
    <property type="match status" value="1"/>
</dbReference>
<reference evidence="3 4" key="1">
    <citation type="submission" date="2019-01" db="EMBL/GenBank/DDBJ databases">
        <title>Ktedonosporobacter rubrisoli SCAWS-G2.</title>
        <authorList>
            <person name="Huang Y."/>
            <person name="Yan B."/>
        </authorList>
    </citation>
    <scope>NUCLEOTIDE SEQUENCE [LARGE SCALE GENOMIC DNA]</scope>
    <source>
        <strain evidence="3 4">SCAWS-G2</strain>
    </source>
</reference>
<dbReference type="GO" id="GO:0009636">
    <property type="term" value="P:response to toxic substance"/>
    <property type="evidence" value="ECO:0007669"/>
    <property type="project" value="TreeGrafter"/>
</dbReference>
<dbReference type="PIRSF" id="PIRSF038959">
    <property type="entry name" value="SdpI"/>
    <property type="match status" value="1"/>
</dbReference>
<dbReference type="PANTHER" id="PTHR37810:SF5">
    <property type="entry name" value="IMMUNITY PROTEIN SDPI"/>
    <property type="match status" value="1"/>
</dbReference>
<evidence type="ECO:0000313" key="3">
    <source>
        <dbReference type="EMBL" id="QBD82361.1"/>
    </source>
</evidence>
<dbReference type="Pfam" id="PF07853">
    <property type="entry name" value="DUF1648"/>
    <property type="match status" value="1"/>
</dbReference>